<dbReference type="RefSeq" id="WP_214169684.1">
    <property type="nucleotide sequence ID" value="NZ_JAHCVJ010000001.1"/>
</dbReference>
<comment type="caution">
    <text evidence="2">The sequence shown here is derived from an EMBL/GenBank/DDBJ whole genome shotgun (WGS) entry which is preliminary data.</text>
</comment>
<dbReference type="AlphaFoldDB" id="A0AAW4L049"/>
<evidence type="ECO:0000256" key="1">
    <source>
        <dbReference type="SAM" id="SignalP"/>
    </source>
</evidence>
<sequence length="796" mass="84884">MKKELRAACVMFALAGLAGCGGGGSGGGGSATALTVAGSVSVVDAKADSTVTGKVMPLALPGVIPTTAAYYTDKTNVYVDERAADALGTVNEILCMVSQTKYDAMLNKGPYKALVDKKLCSSSKGDAANSGASSQQQGTSAGEVPDYQTFILDVTRADNNSPQIAQVWVEQSEQGQKQMIHAKFTVSKSADTTNPYGEFTMSFIGYPIVAGVEDTANPFMKGTIGAQTNTATGKVELSFYEEGNYGFGAESRVAKLNKTDGSGSVKSTNANDAFEFDFAFNDNFFMRKNKSNNAEFCMDRTNFERSVWRYGLYDVASGDRIDRKGGFPVKYSAGGTDYFGFVGYWGINFSENVNPADGAQIFKQEYGPTTTETAYTLFKKDGKLKKHIKKGTTLGMIKGIPLDSFEGGTNKRYEWNGSNFVLKQQMNCSNNQCFWEDTASSNLNTSSLQFNELNFWSESLGGQVRVKLSCTMSGDGPGVPPTQNCTAPNDANNVVYYVENVVMPGETIPASLACFQNCPNPATVTTSNPFFAMGNMFVASAPSQNVITDNAKSYTFDSTNMVLKSSGAPVVATTLDASNQWGVNSGPLFDPTDATNLDALACNMPNGMGGTTAATCGWQTGNLAVYYTWETGSNNWNKLTALKKSDGTFEAFEQPLRVTYDKSQTGAGPNYSLDYSGFGQLNGIPGKCVNANTGADVTCTNSRDVRWVPQFYIKLGDKVVNGTTEYLVKPLDVSQRMIGVALTNCTGAGLAYTSYTLPASIVAAGWVDPALGLRNATTTRQNAVKAAPAVIGGVLQ</sequence>
<evidence type="ECO:0000313" key="3">
    <source>
        <dbReference type="Proteomes" id="UP000811899"/>
    </source>
</evidence>
<dbReference type="EMBL" id="JAHCVJ010000001">
    <property type="protein sequence ID" value="MBT0662892.1"/>
    <property type="molecule type" value="Genomic_DNA"/>
</dbReference>
<dbReference type="PROSITE" id="PS51257">
    <property type="entry name" value="PROKAR_LIPOPROTEIN"/>
    <property type="match status" value="1"/>
</dbReference>
<keyword evidence="1" id="KW-0732">Signal</keyword>
<feature type="signal peptide" evidence="1">
    <location>
        <begin position="1"/>
        <end position="18"/>
    </location>
</feature>
<feature type="chain" id="PRO_5043487236" description="Lipoprotein" evidence="1">
    <location>
        <begin position="19"/>
        <end position="796"/>
    </location>
</feature>
<name>A0AAW4L049_9BACT</name>
<proteinExistence type="predicted"/>
<evidence type="ECO:0008006" key="4">
    <source>
        <dbReference type="Google" id="ProtNLM"/>
    </source>
</evidence>
<organism evidence="2 3">
    <name type="scientific">Geoanaerobacter pelophilus</name>
    <dbReference type="NCBI Taxonomy" id="60036"/>
    <lineage>
        <taxon>Bacteria</taxon>
        <taxon>Pseudomonadati</taxon>
        <taxon>Thermodesulfobacteriota</taxon>
        <taxon>Desulfuromonadia</taxon>
        <taxon>Geobacterales</taxon>
        <taxon>Geobacteraceae</taxon>
        <taxon>Geoanaerobacter</taxon>
    </lineage>
</organism>
<accession>A0AAW4L049</accession>
<dbReference type="Proteomes" id="UP000811899">
    <property type="component" value="Unassembled WGS sequence"/>
</dbReference>
<reference evidence="2 3" key="1">
    <citation type="submission" date="2021-05" db="EMBL/GenBank/DDBJ databases">
        <title>The draft genome of Geobacter pelophilus DSM 12255.</title>
        <authorList>
            <person name="Xu Z."/>
            <person name="Masuda Y."/>
            <person name="Itoh H."/>
            <person name="Senoo K."/>
        </authorList>
    </citation>
    <scope>NUCLEOTIDE SEQUENCE [LARGE SCALE GENOMIC DNA]</scope>
    <source>
        <strain evidence="2 3">DSM 12255</strain>
    </source>
</reference>
<gene>
    <name evidence="2" type="ORF">KI809_01160</name>
</gene>
<keyword evidence="3" id="KW-1185">Reference proteome</keyword>
<protein>
    <recommendedName>
        <fullName evidence="4">Lipoprotein</fullName>
    </recommendedName>
</protein>
<evidence type="ECO:0000313" key="2">
    <source>
        <dbReference type="EMBL" id="MBT0662892.1"/>
    </source>
</evidence>